<sequence length="319" mass="36075">MATLLGLWCIDLLADICLGFVDWNVNYLTSHDSVLNDERFEVVHESQFDGKDEVTQTPAAIAVTRGCCGTAPHFTNHQSTFATLVHLATLREHTQMPPKPPHAHKISKPLLWLFGAGLIIGPIALELGIDYIWGRVQRRLNDNRAYPSGGYHQHMWRGLEKMKEVYPNCAVLPQMTDREPNPRAWVEKFNFVVDCRKIPAMSRYSGVKRFWRGRIVDEQPAPNSRNSPGPHEMPDSQVSTTITITGRVNEASLSPDLVKVLRKYSHCTVYPLELRKEDDGSFWATVKQSHYFVECPGTKPGLKMVTKEGSVVDVKTERP</sequence>
<protein>
    <submittedName>
        <fullName evidence="3">Uncharacterized protein</fullName>
    </submittedName>
</protein>
<dbReference type="Proteomes" id="UP000799537">
    <property type="component" value="Unassembled WGS sequence"/>
</dbReference>
<feature type="region of interest" description="Disordered" evidence="1">
    <location>
        <begin position="218"/>
        <end position="237"/>
    </location>
</feature>
<dbReference type="AlphaFoldDB" id="A0A6A6BYI3"/>
<evidence type="ECO:0000313" key="3">
    <source>
        <dbReference type="EMBL" id="KAF2158622.1"/>
    </source>
</evidence>
<organism evidence="3 4">
    <name type="scientific">Zasmidium cellare ATCC 36951</name>
    <dbReference type="NCBI Taxonomy" id="1080233"/>
    <lineage>
        <taxon>Eukaryota</taxon>
        <taxon>Fungi</taxon>
        <taxon>Dikarya</taxon>
        <taxon>Ascomycota</taxon>
        <taxon>Pezizomycotina</taxon>
        <taxon>Dothideomycetes</taxon>
        <taxon>Dothideomycetidae</taxon>
        <taxon>Mycosphaerellales</taxon>
        <taxon>Mycosphaerellaceae</taxon>
        <taxon>Zasmidium</taxon>
    </lineage>
</organism>
<evidence type="ECO:0000313" key="4">
    <source>
        <dbReference type="Proteomes" id="UP000799537"/>
    </source>
</evidence>
<name>A0A6A6BYI3_ZASCE</name>
<gene>
    <name evidence="3" type="ORF">M409DRAFT_61513</name>
</gene>
<accession>A0A6A6BYI3</accession>
<dbReference type="GeneID" id="54568057"/>
<reference evidence="3" key="1">
    <citation type="journal article" date="2020" name="Stud. Mycol.">
        <title>101 Dothideomycetes genomes: a test case for predicting lifestyles and emergence of pathogens.</title>
        <authorList>
            <person name="Haridas S."/>
            <person name="Albert R."/>
            <person name="Binder M."/>
            <person name="Bloem J."/>
            <person name="Labutti K."/>
            <person name="Salamov A."/>
            <person name="Andreopoulos B."/>
            <person name="Baker S."/>
            <person name="Barry K."/>
            <person name="Bills G."/>
            <person name="Bluhm B."/>
            <person name="Cannon C."/>
            <person name="Castanera R."/>
            <person name="Culley D."/>
            <person name="Daum C."/>
            <person name="Ezra D."/>
            <person name="Gonzalez J."/>
            <person name="Henrissat B."/>
            <person name="Kuo A."/>
            <person name="Liang C."/>
            <person name="Lipzen A."/>
            <person name="Lutzoni F."/>
            <person name="Magnuson J."/>
            <person name="Mondo S."/>
            <person name="Nolan M."/>
            <person name="Ohm R."/>
            <person name="Pangilinan J."/>
            <person name="Park H.-J."/>
            <person name="Ramirez L."/>
            <person name="Alfaro M."/>
            <person name="Sun H."/>
            <person name="Tritt A."/>
            <person name="Yoshinaga Y."/>
            <person name="Zwiers L.-H."/>
            <person name="Turgeon B."/>
            <person name="Goodwin S."/>
            <person name="Spatafora J."/>
            <person name="Crous P."/>
            <person name="Grigoriev I."/>
        </authorList>
    </citation>
    <scope>NUCLEOTIDE SEQUENCE</scope>
    <source>
        <strain evidence="3">ATCC 36951</strain>
    </source>
</reference>
<proteinExistence type="predicted"/>
<dbReference type="RefSeq" id="XP_033659511.1">
    <property type="nucleotide sequence ID" value="XM_033814785.1"/>
</dbReference>
<feature type="signal peptide" evidence="2">
    <location>
        <begin position="1"/>
        <end position="19"/>
    </location>
</feature>
<keyword evidence="4" id="KW-1185">Reference proteome</keyword>
<keyword evidence="2" id="KW-0732">Signal</keyword>
<dbReference type="EMBL" id="ML993654">
    <property type="protein sequence ID" value="KAF2158622.1"/>
    <property type="molecule type" value="Genomic_DNA"/>
</dbReference>
<feature type="chain" id="PRO_5025494870" evidence="2">
    <location>
        <begin position="20"/>
        <end position="319"/>
    </location>
</feature>
<evidence type="ECO:0000256" key="2">
    <source>
        <dbReference type="SAM" id="SignalP"/>
    </source>
</evidence>
<evidence type="ECO:0000256" key="1">
    <source>
        <dbReference type="SAM" id="MobiDB-lite"/>
    </source>
</evidence>